<organism evidence="1 2">
    <name type="scientific">Pediococcus acidilactici</name>
    <dbReference type="NCBI Taxonomy" id="1254"/>
    <lineage>
        <taxon>Bacteria</taxon>
        <taxon>Bacillati</taxon>
        <taxon>Bacillota</taxon>
        <taxon>Bacilli</taxon>
        <taxon>Lactobacillales</taxon>
        <taxon>Lactobacillaceae</taxon>
        <taxon>Pediococcus</taxon>
        <taxon>Pediococcus acidilactici group</taxon>
    </lineage>
</organism>
<dbReference type="RefSeq" id="WP_002830701.1">
    <property type="nucleotide sequence ID" value="NZ_CP015206.1"/>
</dbReference>
<sequence length="148" mass="17114">MDNFTEDLMKYLCDYAFENKIGYEFSSKHDPDRSPRSITALRMVFMNNNWPNKLEIPFQFAHEISHVINGDSGSNNFAAPSFYSKEEFNANKRATRILLEYCDLHGFTWDNVIDFMHSFSIPIRAKEAVKAGFKEHVGVPYSVKACEI</sequence>
<dbReference type="Proteomes" id="UP001280415">
    <property type="component" value="Unassembled WGS sequence"/>
</dbReference>
<dbReference type="EMBL" id="JAWJAX010000005">
    <property type="protein sequence ID" value="MDV2911335.1"/>
    <property type="molecule type" value="Genomic_DNA"/>
</dbReference>
<accession>A0AAW8YMH0</accession>
<dbReference type="AlphaFoldDB" id="A0AAW8YMH0"/>
<proteinExistence type="predicted"/>
<protein>
    <submittedName>
        <fullName evidence="1">ImmA/IrrE family metallo-endopeptidase</fullName>
    </submittedName>
</protein>
<reference evidence="1" key="2">
    <citation type="submission" date="2023-10" db="EMBL/GenBank/DDBJ databases">
        <authorList>
            <person name="Khurajog B."/>
        </authorList>
    </citation>
    <scope>NUCLEOTIDE SEQUENCE</scope>
    <source>
        <strain evidence="1">BF14</strain>
    </source>
</reference>
<comment type="caution">
    <text evidence="1">The sequence shown here is derived from an EMBL/GenBank/DDBJ whole genome shotgun (WGS) entry which is preliminary data.</text>
</comment>
<evidence type="ECO:0000313" key="1">
    <source>
        <dbReference type="EMBL" id="MDV2911335.1"/>
    </source>
</evidence>
<reference evidence="1" key="1">
    <citation type="journal article" date="2023" name="PeerJ">
        <title>Selection and evaluation of lactic acid bacteria from chicken feces in Thailand as potential probiotics.</title>
        <authorList>
            <person name="Khurajog B."/>
            <person name="Disastra Y."/>
            <person name="Lawwyne L.D."/>
            <person name="Sirichokchatchawan W."/>
            <person name="Niyomtham W."/>
            <person name="Yindee J."/>
            <person name="Hampson D.J."/>
            <person name="Prapasarakul N."/>
        </authorList>
    </citation>
    <scope>NUCLEOTIDE SEQUENCE</scope>
    <source>
        <strain evidence="1">BF14</strain>
    </source>
</reference>
<gene>
    <name evidence="1" type="ORF">R0H03_05620</name>
</gene>
<name>A0AAW8YMH0_PEDAC</name>
<evidence type="ECO:0000313" key="2">
    <source>
        <dbReference type="Proteomes" id="UP001280415"/>
    </source>
</evidence>